<keyword evidence="3" id="KW-1185">Reference proteome</keyword>
<name>A0A9Q0X8R2_9SAUR</name>
<dbReference type="Proteomes" id="UP001142489">
    <property type="component" value="Unassembled WGS sequence"/>
</dbReference>
<evidence type="ECO:0000313" key="3">
    <source>
        <dbReference type="Proteomes" id="UP001142489"/>
    </source>
</evidence>
<evidence type="ECO:0000256" key="1">
    <source>
        <dbReference type="SAM" id="MobiDB-lite"/>
    </source>
</evidence>
<organism evidence="2 3">
    <name type="scientific">Phrynocephalus forsythii</name>
    <dbReference type="NCBI Taxonomy" id="171643"/>
    <lineage>
        <taxon>Eukaryota</taxon>
        <taxon>Metazoa</taxon>
        <taxon>Chordata</taxon>
        <taxon>Craniata</taxon>
        <taxon>Vertebrata</taxon>
        <taxon>Euteleostomi</taxon>
        <taxon>Lepidosauria</taxon>
        <taxon>Squamata</taxon>
        <taxon>Bifurcata</taxon>
        <taxon>Unidentata</taxon>
        <taxon>Episquamata</taxon>
        <taxon>Toxicofera</taxon>
        <taxon>Iguania</taxon>
        <taxon>Acrodonta</taxon>
        <taxon>Agamidae</taxon>
        <taxon>Agaminae</taxon>
        <taxon>Phrynocephalus</taxon>
    </lineage>
</organism>
<proteinExistence type="predicted"/>
<accession>A0A9Q0X8R2</accession>
<evidence type="ECO:0000313" key="2">
    <source>
        <dbReference type="EMBL" id="KAJ7305873.1"/>
    </source>
</evidence>
<reference evidence="2" key="1">
    <citation type="journal article" date="2023" name="DNA Res.">
        <title>Chromosome-level genome assembly of Phrynocephalus forsythii using third-generation DNA sequencing and Hi-C analysis.</title>
        <authorList>
            <person name="Qi Y."/>
            <person name="Zhao W."/>
            <person name="Zhao Y."/>
            <person name="Niu C."/>
            <person name="Cao S."/>
            <person name="Zhang Y."/>
        </authorList>
    </citation>
    <scope>NUCLEOTIDE SEQUENCE</scope>
    <source>
        <tissue evidence="2">Muscle</tissue>
    </source>
</reference>
<dbReference type="AlphaFoldDB" id="A0A9Q0X8R2"/>
<feature type="region of interest" description="Disordered" evidence="1">
    <location>
        <begin position="1"/>
        <end position="28"/>
    </location>
</feature>
<sequence length="77" mass="8588">MRARRRRRRPLRAPAPASGSGSSPCCSRWASSASARRLRFRQPVQVCVGALGRSLFSWSLPLNSTQWENTGEDEGKE</sequence>
<protein>
    <submittedName>
        <fullName evidence="2">Uncharacterized protein</fullName>
    </submittedName>
</protein>
<comment type="caution">
    <text evidence="2">The sequence shown here is derived from an EMBL/GenBank/DDBJ whole genome shotgun (WGS) entry which is preliminary data.</text>
</comment>
<dbReference type="EMBL" id="JAPFRF010000021">
    <property type="protein sequence ID" value="KAJ7305873.1"/>
    <property type="molecule type" value="Genomic_DNA"/>
</dbReference>
<feature type="compositionally biased region" description="Low complexity" evidence="1">
    <location>
        <begin position="12"/>
        <end position="28"/>
    </location>
</feature>
<feature type="compositionally biased region" description="Basic residues" evidence="1">
    <location>
        <begin position="1"/>
        <end position="11"/>
    </location>
</feature>
<gene>
    <name evidence="2" type="ORF">JRQ81_010239</name>
</gene>